<dbReference type="Gene3D" id="3.40.30.10">
    <property type="entry name" value="Glutaredoxin"/>
    <property type="match status" value="1"/>
</dbReference>
<keyword evidence="2" id="KW-0201">Cytochrome c-type biogenesis</keyword>
<name>H6L5M7_SAPGL</name>
<evidence type="ECO:0000313" key="7">
    <source>
        <dbReference type="EMBL" id="AFC25243.1"/>
    </source>
</evidence>
<dbReference type="SUPFAM" id="SSF52833">
    <property type="entry name" value="Thioredoxin-like"/>
    <property type="match status" value="1"/>
</dbReference>
<dbReference type="Proteomes" id="UP000007519">
    <property type="component" value="Chromosome"/>
</dbReference>
<dbReference type="PANTHER" id="PTHR42852">
    <property type="entry name" value="THIOL:DISULFIDE INTERCHANGE PROTEIN DSBE"/>
    <property type="match status" value="1"/>
</dbReference>
<dbReference type="PROSITE" id="PS00194">
    <property type="entry name" value="THIOREDOXIN_1"/>
    <property type="match status" value="1"/>
</dbReference>
<dbReference type="GO" id="GO:0030313">
    <property type="term" value="C:cell envelope"/>
    <property type="evidence" value="ECO:0007669"/>
    <property type="project" value="UniProtKB-SubCell"/>
</dbReference>
<evidence type="ECO:0000256" key="5">
    <source>
        <dbReference type="SAM" id="Phobius"/>
    </source>
</evidence>
<keyword evidence="5" id="KW-0812">Transmembrane</keyword>
<keyword evidence="5" id="KW-0472">Membrane</keyword>
<evidence type="ECO:0000256" key="1">
    <source>
        <dbReference type="ARBA" id="ARBA00004196"/>
    </source>
</evidence>
<dbReference type="InterPro" id="IPR017937">
    <property type="entry name" value="Thioredoxin_CS"/>
</dbReference>
<organism evidence="7 8">
    <name type="scientific">Saprospira grandis (strain Lewin)</name>
    <dbReference type="NCBI Taxonomy" id="984262"/>
    <lineage>
        <taxon>Bacteria</taxon>
        <taxon>Pseudomonadati</taxon>
        <taxon>Bacteroidota</taxon>
        <taxon>Saprospiria</taxon>
        <taxon>Saprospirales</taxon>
        <taxon>Saprospiraceae</taxon>
        <taxon>Saprospira</taxon>
    </lineage>
</organism>
<evidence type="ECO:0000259" key="6">
    <source>
        <dbReference type="PROSITE" id="PS51352"/>
    </source>
</evidence>
<dbReference type="GO" id="GO:0017004">
    <property type="term" value="P:cytochrome complex assembly"/>
    <property type="evidence" value="ECO:0007669"/>
    <property type="project" value="UniProtKB-KW"/>
</dbReference>
<proteinExistence type="predicted"/>
<keyword evidence="3" id="KW-1015">Disulfide bond</keyword>
<dbReference type="AlphaFoldDB" id="H6L5M7"/>
<dbReference type="PANTHER" id="PTHR42852:SF6">
    <property type="entry name" value="THIOL:DISULFIDE INTERCHANGE PROTEIN DSBE"/>
    <property type="match status" value="1"/>
</dbReference>
<dbReference type="Pfam" id="PF00578">
    <property type="entry name" value="AhpC-TSA"/>
    <property type="match status" value="1"/>
</dbReference>
<dbReference type="CDD" id="cd02966">
    <property type="entry name" value="TlpA_like_family"/>
    <property type="match status" value="1"/>
</dbReference>
<accession>H6L5M7</accession>
<dbReference type="EMBL" id="CP002831">
    <property type="protein sequence ID" value="AFC25243.1"/>
    <property type="molecule type" value="Genomic_DNA"/>
</dbReference>
<dbReference type="InterPro" id="IPR013766">
    <property type="entry name" value="Thioredoxin_domain"/>
</dbReference>
<dbReference type="InterPro" id="IPR000866">
    <property type="entry name" value="AhpC/TSA"/>
</dbReference>
<dbReference type="STRING" id="984262.SGRA_2515"/>
<dbReference type="RefSeq" id="WP_015692856.1">
    <property type="nucleotide sequence ID" value="NC_016940.1"/>
</dbReference>
<dbReference type="InterPro" id="IPR050553">
    <property type="entry name" value="Thioredoxin_ResA/DsbE_sf"/>
</dbReference>
<evidence type="ECO:0000256" key="2">
    <source>
        <dbReference type="ARBA" id="ARBA00022748"/>
    </source>
</evidence>
<dbReference type="HOGENOM" id="CLU_042529_11_2_10"/>
<evidence type="ECO:0000313" key="8">
    <source>
        <dbReference type="Proteomes" id="UP000007519"/>
    </source>
</evidence>
<comment type="subcellular location">
    <subcellularLocation>
        <location evidence="1">Cell envelope</location>
    </subcellularLocation>
</comment>
<dbReference type="KEGG" id="sgn:SGRA_2515"/>
<reference evidence="7 8" key="1">
    <citation type="journal article" date="2012" name="Stand. Genomic Sci.">
        <title>Complete genome sequencing and analysis of Saprospira grandis str. Lewin, a predatory marine bacterium.</title>
        <authorList>
            <person name="Saw J.H."/>
            <person name="Yuryev A."/>
            <person name="Kanbe M."/>
            <person name="Hou S."/>
            <person name="Young A.G."/>
            <person name="Aizawa S."/>
            <person name="Alam M."/>
        </authorList>
    </citation>
    <scope>NUCLEOTIDE SEQUENCE [LARGE SCALE GENOMIC DNA]</scope>
    <source>
        <strain evidence="7 8">Lewin</strain>
    </source>
</reference>
<dbReference type="eggNOG" id="COG0526">
    <property type="taxonomic scope" value="Bacteria"/>
</dbReference>
<protein>
    <submittedName>
        <fullName evidence="7">Thioredoxin family protein</fullName>
    </submittedName>
</protein>
<keyword evidence="5" id="KW-1133">Transmembrane helix</keyword>
<feature type="transmembrane region" description="Helical" evidence="5">
    <location>
        <begin position="7"/>
        <end position="25"/>
    </location>
</feature>
<feature type="domain" description="Thioredoxin" evidence="6">
    <location>
        <begin position="30"/>
        <end position="180"/>
    </location>
</feature>
<dbReference type="InterPro" id="IPR036249">
    <property type="entry name" value="Thioredoxin-like_sf"/>
</dbReference>
<dbReference type="PROSITE" id="PS51352">
    <property type="entry name" value="THIOREDOXIN_2"/>
    <property type="match status" value="1"/>
</dbReference>
<keyword evidence="4" id="KW-0676">Redox-active center</keyword>
<dbReference type="OrthoDB" id="1098640at2"/>
<evidence type="ECO:0000256" key="4">
    <source>
        <dbReference type="ARBA" id="ARBA00023284"/>
    </source>
</evidence>
<sequence length="180" mass="20332">MNIKLSELIIIPIVIALVWVGFRWYRQPGVTSGTPAPEFAGQLANGDSLRLSDLRGQWVLLDFWGSWCAPCRQSNPQLRRLYDRYHGAKFTKGEDFTILSVGIETSKEAWLAAIEKDGLIWPHHVSDLSRFNDHVAALYGIKEVPTTILVNPDGHILGINMDYDNVNAQLSRFLLKEEAQ</sequence>
<evidence type="ECO:0000256" key="3">
    <source>
        <dbReference type="ARBA" id="ARBA00023157"/>
    </source>
</evidence>
<gene>
    <name evidence="7" type="ordered locus">SGRA_2515</name>
</gene>
<keyword evidence="8" id="KW-1185">Reference proteome</keyword>